<dbReference type="InterPro" id="IPR013078">
    <property type="entry name" value="His_Pase_superF_clade-1"/>
</dbReference>
<dbReference type="PANTHER" id="PTHR48100">
    <property type="entry name" value="BROAD-SPECIFICITY PHOSPHATASE YOR283W-RELATED"/>
    <property type="match status" value="1"/>
</dbReference>
<dbReference type="SUPFAM" id="SSF53254">
    <property type="entry name" value="Phosphoglycerate mutase-like"/>
    <property type="match status" value="1"/>
</dbReference>
<evidence type="ECO:0000313" key="1">
    <source>
        <dbReference type="EMBL" id="MDG3003223.1"/>
    </source>
</evidence>
<reference evidence="1 2" key="1">
    <citation type="submission" date="2023-03" db="EMBL/GenBank/DDBJ databases">
        <title>Paludisphaera mucosa sp. nov. a novel planctomycete from northern fen.</title>
        <authorList>
            <person name="Ivanova A."/>
        </authorList>
    </citation>
    <scope>NUCLEOTIDE SEQUENCE [LARGE SCALE GENOMIC DNA]</scope>
    <source>
        <strain evidence="1 2">Pla2</strain>
    </source>
</reference>
<dbReference type="Gene3D" id="3.40.50.1240">
    <property type="entry name" value="Phosphoglycerate mutase-like"/>
    <property type="match status" value="1"/>
</dbReference>
<keyword evidence="1" id="KW-0378">Hydrolase</keyword>
<organism evidence="1 2">
    <name type="scientific">Paludisphaera mucosa</name>
    <dbReference type="NCBI Taxonomy" id="3030827"/>
    <lineage>
        <taxon>Bacteria</taxon>
        <taxon>Pseudomonadati</taxon>
        <taxon>Planctomycetota</taxon>
        <taxon>Planctomycetia</taxon>
        <taxon>Isosphaerales</taxon>
        <taxon>Isosphaeraceae</taxon>
        <taxon>Paludisphaera</taxon>
    </lineage>
</organism>
<dbReference type="CDD" id="cd07067">
    <property type="entry name" value="HP_PGM_like"/>
    <property type="match status" value="1"/>
</dbReference>
<dbReference type="GO" id="GO:0016787">
    <property type="term" value="F:hydrolase activity"/>
    <property type="evidence" value="ECO:0007669"/>
    <property type="project" value="UniProtKB-KW"/>
</dbReference>
<dbReference type="RefSeq" id="WP_277859577.1">
    <property type="nucleotide sequence ID" value="NZ_JARRAG010000001.1"/>
</dbReference>
<keyword evidence="2" id="KW-1185">Reference proteome</keyword>
<dbReference type="SMART" id="SM00855">
    <property type="entry name" value="PGAM"/>
    <property type="match status" value="1"/>
</dbReference>
<comment type="caution">
    <text evidence="1">The sequence shown here is derived from an EMBL/GenBank/DDBJ whole genome shotgun (WGS) entry which is preliminary data.</text>
</comment>
<accession>A0ABT6F735</accession>
<dbReference type="Pfam" id="PF00300">
    <property type="entry name" value="His_Phos_1"/>
    <property type="match status" value="1"/>
</dbReference>
<gene>
    <name evidence="1" type="ORF">PZE19_05550</name>
</gene>
<name>A0ABT6F735_9BACT</name>
<dbReference type="PANTHER" id="PTHR48100:SF1">
    <property type="entry name" value="HISTIDINE PHOSPHATASE FAMILY PROTEIN-RELATED"/>
    <property type="match status" value="1"/>
</dbReference>
<evidence type="ECO:0000313" key="2">
    <source>
        <dbReference type="Proteomes" id="UP001216907"/>
    </source>
</evidence>
<dbReference type="EC" id="3.1.3.-" evidence="1"/>
<dbReference type="EMBL" id="JARRAG010000001">
    <property type="protein sequence ID" value="MDG3003223.1"/>
    <property type="molecule type" value="Genomic_DNA"/>
</dbReference>
<protein>
    <submittedName>
        <fullName evidence="1">Histidine phosphatase family protein</fullName>
        <ecNumber evidence="1">3.1.3.-</ecNumber>
    </submittedName>
</protein>
<dbReference type="InterPro" id="IPR029033">
    <property type="entry name" value="His_PPase_superfam"/>
</dbReference>
<dbReference type="InterPro" id="IPR050275">
    <property type="entry name" value="PGM_Phosphatase"/>
</dbReference>
<sequence>MSLIRHAETSAPNIFHGAESDVGLSEWGHKQAGLLADHLASRGAEAVYCSALRRAVASATPIAHALGQSPVVIPELHERKIGPLSGRTRDEGWGVYEESKRRWIAGEVEFSHPGGESFADIDRRVRPILDDLSKRHKGGRFLVVVHGIVIRVALTSLLADRTPADFDAIAIDFASINDLVHDGSRWRAEALNLVVAPSPARPVA</sequence>
<dbReference type="Proteomes" id="UP001216907">
    <property type="component" value="Unassembled WGS sequence"/>
</dbReference>
<proteinExistence type="predicted"/>